<evidence type="ECO:0000256" key="1">
    <source>
        <dbReference type="SAM" id="MobiDB-lite"/>
    </source>
</evidence>
<reference evidence="3" key="1">
    <citation type="submission" date="2015-03" db="EMBL/GenBank/DDBJ databases">
        <authorList>
            <consortium name="Pathogen Informatics"/>
        </authorList>
    </citation>
    <scope>NUCLEOTIDE SEQUENCE [LARGE SCALE GENOMIC DNA]</scope>
    <source>
        <strain evidence="3">N09902308</strain>
    </source>
</reference>
<evidence type="ECO:0000313" key="2">
    <source>
        <dbReference type="EMBL" id="COY30690.1"/>
    </source>
</evidence>
<dbReference type="EMBL" id="CSBK01001098">
    <property type="protein sequence ID" value="COY30690.1"/>
    <property type="molecule type" value="Genomic_DNA"/>
</dbReference>
<comment type="caution">
    <text evidence="2">The sequence shown here is derived from an EMBL/GenBank/DDBJ whole genome shotgun (WGS) entry which is preliminary data.</text>
</comment>
<dbReference type="AlphaFoldDB" id="A0A916LBB3"/>
<evidence type="ECO:0000313" key="3">
    <source>
        <dbReference type="Proteomes" id="UP000039021"/>
    </source>
</evidence>
<proteinExistence type="predicted"/>
<dbReference type="Proteomes" id="UP000039021">
    <property type="component" value="Unassembled WGS sequence"/>
</dbReference>
<feature type="region of interest" description="Disordered" evidence="1">
    <location>
        <begin position="1"/>
        <end position="41"/>
    </location>
</feature>
<sequence length="41" mass="4798">MKEHHEPDEEPPPWVTVGDEHQNPGHQEFRRGATPVGHEFR</sequence>
<accession>A0A916LBB3</accession>
<name>A0A916LBB3_MYCTX</name>
<gene>
    <name evidence="2" type="ORF">ERS007739_02411</name>
</gene>
<protein>
    <submittedName>
        <fullName evidence="2">Uncharacterized protein</fullName>
    </submittedName>
</protein>
<organism evidence="2 3">
    <name type="scientific">Mycobacterium tuberculosis</name>
    <dbReference type="NCBI Taxonomy" id="1773"/>
    <lineage>
        <taxon>Bacteria</taxon>
        <taxon>Bacillati</taxon>
        <taxon>Actinomycetota</taxon>
        <taxon>Actinomycetes</taxon>
        <taxon>Mycobacteriales</taxon>
        <taxon>Mycobacteriaceae</taxon>
        <taxon>Mycobacterium</taxon>
        <taxon>Mycobacterium tuberculosis complex</taxon>
    </lineage>
</organism>
<feature type="compositionally biased region" description="Basic and acidic residues" evidence="1">
    <location>
        <begin position="18"/>
        <end position="31"/>
    </location>
</feature>